<name>A0ABP7JVX2_9ACTN</name>
<evidence type="ECO:0000313" key="1">
    <source>
        <dbReference type="EMBL" id="GAA3855106.1"/>
    </source>
</evidence>
<organism evidence="1 2">
    <name type="scientific">Streptomyces lannensis</name>
    <dbReference type="NCBI Taxonomy" id="766498"/>
    <lineage>
        <taxon>Bacteria</taxon>
        <taxon>Bacillati</taxon>
        <taxon>Actinomycetota</taxon>
        <taxon>Actinomycetes</taxon>
        <taxon>Kitasatosporales</taxon>
        <taxon>Streptomycetaceae</taxon>
        <taxon>Streptomyces</taxon>
    </lineage>
</organism>
<dbReference type="EMBL" id="BAAAZA010000004">
    <property type="protein sequence ID" value="GAA3855106.1"/>
    <property type="molecule type" value="Genomic_DNA"/>
</dbReference>
<dbReference type="Proteomes" id="UP001501563">
    <property type="component" value="Unassembled WGS sequence"/>
</dbReference>
<sequence length="129" mass="14112">MRGPTIQIASPTLYAMSDSEVFRAAVRACIAAMLDSDASPYESASELLGLTSGLPVNGGDEALYWLASIWGELTDWVELRPAEADQAEAHMISAAREWLTVEGDREAEAQYFDRWLDLLGCERPAPPHA</sequence>
<evidence type="ECO:0000313" key="2">
    <source>
        <dbReference type="Proteomes" id="UP001501563"/>
    </source>
</evidence>
<reference evidence="2" key="1">
    <citation type="journal article" date="2019" name="Int. J. Syst. Evol. Microbiol.">
        <title>The Global Catalogue of Microorganisms (GCM) 10K type strain sequencing project: providing services to taxonomists for standard genome sequencing and annotation.</title>
        <authorList>
            <consortium name="The Broad Institute Genomics Platform"/>
            <consortium name="The Broad Institute Genome Sequencing Center for Infectious Disease"/>
            <person name="Wu L."/>
            <person name="Ma J."/>
        </authorList>
    </citation>
    <scope>NUCLEOTIDE SEQUENCE [LARGE SCALE GENOMIC DNA]</scope>
    <source>
        <strain evidence="2">JCM 16578</strain>
    </source>
</reference>
<proteinExistence type="predicted"/>
<accession>A0ABP7JVX2</accession>
<gene>
    <name evidence="1" type="ORF">GCM10022207_18050</name>
</gene>
<protein>
    <submittedName>
        <fullName evidence="1">Uncharacterized protein</fullName>
    </submittedName>
</protein>
<keyword evidence="2" id="KW-1185">Reference proteome</keyword>
<comment type="caution">
    <text evidence="1">The sequence shown here is derived from an EMBL/GenBank/DDBJ whole genome shotgun (WGS) entry which is preliminary data.</text>
</comment>